<name>A0A6G1WUP8_9HYPH</name>
<dbReference type="AlphaFoldDB" id="A0A6G1WUP8"/>
<organism evidence="1">
    <name type="scientific">Sinorhizobium medicae</name>
    <dbReference type="NCBI Taxonomy" id="110321"/>
    <lineage>
        <taxon>Bacteria</taxon>
        <taxon>Pseudomonadati</taxon>
        <taxon>Pseudomonadota</taxon>
        <taxon>Alphaproteobacteria</taxon>
        <taxon>Hyphomicrobiales</taxon>
        <taxon>Rhizobiaceae</taxon>
        <taxon>Sinorhizobium/Ensifer group</taxon>
        <taxon>Sinorhizobium</taxon>
    </lineage>
</organism>
<dbReference type="SUPFAM" id="SSF81301">
    <property type="entry name" value="Nucleotidyltransferase"/>
    <property type="match status" value="1"/>
</dbReference>
<sequence length="167" mass="18783">MQLIPLRLSPSHDLLGDLDANLAEVDALMRLLGVGTYWIAGGYLRDREAGIKPKDIDVFLPGGEPLEEAQGIRYDLAHTCVIHLGEVEVNFIRLNHRHTLETVLGRMDIGICQIGRDESGTIVATQAYLDDVRNKTLTILEPPRTEHDTDHIRRVRAKFPDHKVIYA</sequence>
<gene>
    <name evidence="1" type="ORF">GHJ91_31565</name>
</gene>
<accession>A0A6G1WUP8</accession>
<comment type="caution">
    <text evidence="1">The sequence shown here is derived from an EMBL/GenBank/DDBJ whole genome shotgun (WGS) entry which is preliminary data.</text>
</comment>
<proteinExistence type="predicted"/>
<reference evidence="1" key="1">
    <citation type="journal article" date="2013" name="Genome Biol.">
        <title>Comparative genomics of the core and accessory genomes of 48 Sinorhizobium strains comprising five genospecies.</title>
        <authorList>
            <person name="Sugawara M."/>
            <person name="Epstein B."/>
            <person name="Badgley B.D."/>
            <person name="Unno T."/>
            <person name="Xu L."/>
            <person name="Reese J."/>
            <person name="Gyaneshwar P."/>
            <person name="Denny R."/>
            <person name="Mudge J."/>
            <person name="Bharti A.K."/>
            <person name="Farmer A.D."/>
            <person name="May G.D."/>
            <person name="Woodward J.E."/>
            <person name="Medigue C."/>
            <person name="Vallenet D."/>
            <person name="Lajus A."/>
            <person name="Rouy Z."/>
            <person name="Martinez-Vaz B."/>
            <person name="Tiffin P."/>
            <person name="Young N.D."/>
            <person name="Sadowsky M.J."/>
        </authorList>
    </citation>
    <scope>NUCLEOTIDE SEQUENCE</scope>
    <source>
        <strain evidence="1">M1</strain>
    </source>
</reference>
<dbReference type="RefSeq" id="WP_127581203.1">
    <property type="nucleotide sequence ID" value="NZ_RPJL01000032.1"/>
</dbReference>
<dbReference type="EMBL" id="WISB01000205">
    <property type="protein sequence ID" value="MQW73469.1"/>
    <property type="molecule type" value="Genomic_DNA"/>
</dbReference>
<evidence type="ECO:0000313" key="1">
    <source>
        <dbReference type="EMBL" id="MQW73469.1"/>
    </source>
</evidence>
<dbReference type="InterPro" id="IPR043519">
    <property type="entry name" value="NT_sf"/>
</dbReference>
<evidence type="ECO:0008006" key="2">
    <source>
        <dbReference type="Google" id="ProtNLM"/>
    </source>
</evidence>
<protein>
    <recommendedName>
        <fullName evidence="2">Poly A polymerase head domain-containing protein</fullName>
    </recommendedName>
</protein>